<protein>
    <submittedName>
        <fullName evidence="1">Outer membrane protein assembly factor BamE</fullName>
    </submittedName>
</protein>
<reference evidence="2 3" key="1">
    <citation type="submission" date="2018-06" db="EMBL/GenBank/DDBJ databases">
        <title>Whole genome sequencing of four bacterial strains from South Shetland trench revealing bio-synthetic gene clusters.</title>
        <authorList>
            <person name="Abdel-Mageed W.M."/>
            <person name="Lehri B."/>
            <person name="Jarmusch S.A."/>
            <person name="Miranda K."/>
            <person name="Goodfellow M."/>
            <person name="Jaspars M."/>
            <person name="Karlyshev A.V."/>
        </authorList>
    </citation>
    <scope>NUCLEOTIDE SEQUENCE [LARGE SCALE GENOMIC DNA]</scope>
    <source>
        <strain evidence="2 3">SST2</strain>
    </source>
</reference>
<sequence>MSSGVFGTLPFDERGWTASISNAEDANCFRGGMAKDLRDNVLSSKMAKEEVIDLLGRPSGSFTKQEYQYLLGMCSGFGMDYDNLHVYFDEQGKFSHAKIMQH</sequence>
<reference evidence="1 4" key="2">
    <citation type="submission" date="2021-06" db="EMBL/GenBank/DDBJ databases">
        <title>Microbial metabolic specificity influences pelagic lipid remineralization.</title>
        <authorList>
            <person name="Behrendt L."/>
            <person name="Hunter J.E."/>
            <person name="Alcolombri U."/>
            <person name="Smriga S."/>
            <person name="Mincer T."/>
            <person name="Lowenstein D.P."/>
            <person name="Peaudecerf F.J."/>
            <person name="Fernandez V.I."/>
            <person name="Fredricks H."/>
            <person name="Almblad H."/>
            <person name="Harrison J.J."/>
            <person name="Stocker R."/>
            <person name="Van Mooy B.A.S."/>
        </authorList>
    </citation>
    <scope>NUCLEOTIDE SEQUENCE [LARGE SCALE GENOMIC DNA]</scope>
    <source>
        <strain evidence="1 4">A252</strain>
    </source>
</reference>
<dbReference type="EMBL" id="CP076683">
    <property type="protein sequence ID" value="QWV18826.1"/>
    <property type="molecule type" value="Genomic_DNA"/>
</dbReference>
<dbReference type="AlphaFoldDB" id="A0A365PWI9"/>
<dbReference type="Proteomes" id="UP000252554">
    <property type="component" value="Unassembled WGS sequence"/>
</dbReference>
<evidence type="ECO:0000313" key="1">
    <source>
        <dbReference type="EMBL" id="QWV18826.1"/>
    </source>
</evidence>
<evidence type="ECO:0000313" key="4">
    <source>
        <dbReference type="Proteomes" id="UP000683436"/>
    </source>
</evidence>
<evidence type="ECO:0000313" key="3">
    <source>
        <dbReference type="Proteomes" id="UP000252554"/>
    </source>
</evidence>
<dbReference type="EMBL" id="QNTV01000005">
    <property type="protein sequence ID" value="RBA59460.1"/>
    <property type="molecule type" value="Genomic_DNA"/>
</dbReference>
<dbReference type="Proteomes" id="UP000683436">
    <property type="component" value="Chromosome"/>
</dbReference>
<organism evidence="2 3">
    <name type="scientific">Stutzerimonas zhaodongensis</name>
    <dbReference type="NCBI Taxonomy" id="1176257"/>
    <lineage>
        <taxon>Bacteria</taxon>
        <taxon>Pseudomonadati</taxon>
        <taxon>Pseudomonadota</taxon>
        <taxon>Gammaproteobacteria</taxon>
        <taxon>Pseudomonadales</taxon>
        <taxon>Pseudomonadaceae</taxon>
        <taxon>Stutzerimonas</taxon>
    </lineage>
</organism>
<keyword evidence="4" id="KW-1185">Reference proteome</keyword>
<gene>
    <name evidence="2" type="ORF">DQ403_09325</name>
    <name evidence="1" type="ORF">KQ248_09360</name>
</gene>
<name>A0A365PWI9_9GAMM</name>
<proteinExistence type="predicted"/>
<accession>A0A365PWI9</accession>
<dbReference type="RefSeq" id="WP_128120089.1">
    <property type="nucleotide sequence ID" value="NZ_CP076683.1"/>
</dbReference>
<evidence type="ECO:0000313" key="2">
    <source>
        <dbReference type="EMBL" id="RBA59460.1"/>
    </source>
</evidence>